<keyword evidence="4 7" id="KW-0812">Transmembrane</keyword>
<keyword evidence="8" id="KW-0175">Coiled coil</keyword>
<dbReference type="PANTHER" id="PTHR47270">
    <property type="entry name" value="PROTEIN MLP1-LIKE"/>
    <property type="match status" value="1"/>
</dbReference>
<dbReference type="Gramene" id="AUR62019445-RA">
    <property type="protein sequence ID" value="AUR62019445-RA:cds"/>
    <property type="gene ID" value="AUR62019445"/>
</dbReference>
<dbReference type="InterPro" id="IPR004853">
    <property type="entry name" value="Sugar_P_trans_dom"/>
</dbReference>
<evidence type="ECO:0000256" key="7">
    <source>
        <dbReference type="RuleBase" id="RU361233"/>
    </source>
</evidence>
<feature type="transmembrane region" description="Helical" evidence="7">
    <location>
        <begin position="424"/>
        <end position="446"/>
    </location>
</feature>
<evidence type="ECO:0000256" key="9">
    <source>
        <dbReference type="SAM" id="MobiDB-lite"/>
    </source>
</evidence>
<name>A0A803LVE4_CHEQI</name>
<evidence type="ECO:0000256" key="8">
    <source>
        <dbReference type="SAM" id="Coils"/>
    </source>
</evidence>
<organism evidence="12 13">
    <name type="scientific">Chenopodium quinoa</name>
    <name type="common">Quinoa</name>
    <dbReference type="NCBI Taxonomy" id="63459"/>
    <lineage>
        <taxon>Eukaryota</taxon>
        <taxon>Viridiplantae</taxon>
        <taxon>Streptophyta</taxon>
        <taxon>Embryophyta</taxon>
        <taxon>Tracheophyta</taxon>
        <taxon>Spermatophyta</taxon>
        <taxon>Magnoliopsida</taxon>
        <taxon>eudicotyledons</taxon>
        <taxon>Gunneridae</taxon>
        <taxon>Pentapetalae</taxon>
        <taxon>Caryophyllales</taxon>
        <taxon>Chenopodiaceae</taxon>
        <taxon>Chenopodioideae</taxon>
        <taxon>Atripliceae</taxon>
        <taxon>Chenopodium</taxon>
    </lineage>
</organism>
<evidence type="ECO:0000256" key="3">
    <source>
        <dbReference type="ARBA" id="ARBA00022475"/>
    </source>
</evidence>
<evidence type="ECO:0000259" key="10">
    <source>
        <dbReference type="Pfam" id="PF03151"/>
    </source>
</evidence>
<comment type="subunit">
    <text evidence="7">Homodimer and heterodimers.</text>
</comment>
<evidence type="ECO:0000256" key="4">
    <source>
        <dbReference type="ARBA" id="ARBA00022692"/>
    </source>
</evidence>
<feature type="coiled-coil region" evidence="8">
    <location>
        <begin position="173"/>
        <end position="245"/>
    </location>
</feature>
<evidence type="ECO:0000313" key="13">
    <source>
        <dbReference type="Proteomes" id="UP000596660"/>
    </source>
</evidence>
<dbReference type="EnsemblPlants" id="AUR62019445-RA">
    <property type="protein sequence ID" value="AUR62019445-RA:cds"/>
    <property type="gene ID" value="AUR62019445"/>
</dbReference>
<keyword evidence="13" id="KW-1185">Reference proteome</keyword>
<dbReference type="InterPro" id="IPR006459">
    <property type="entry name" value="CASP/CASPL"/>
</dbReference>
<evidence type="ECO:0000256" key="5">
    <source>
        <dbReference type="ARBA" id="ARBA00022989"/>
    </source>
</evidence>
<feature type="transmembrane region" description="Helical" evidence="7">
    <location>
        <begin position="345"/>
        <end position="366"/>
    </location>
</feature>
<feature type="region of interest" description="Disordered" evidence="9">
    <location>
        <begin position="1"/>
        <end position="39"/>
    </location>
</feature>
<feature type="domain" description="Sugar phosphate transporter" evidence="10">
    <location>
        <begin position="48"/>
        <end position="78"/>
    </location>
</feature>
<dbReference type="GO" id="GO:0005886">
    <property type="term" value="C:plasma membrane"/>
    <property type="evidence" value="ECO:0007669"/>
    <property type="project" value="UniProtKB-SubCell"/>
</dbReference>
<feature type="compositionally biased region" description="Basic and acidic residues" evidence="9">
    <location>
        <begin position="1"/>
        <end position="16"/>
    </location>
</feature>
<protein>
    <recommendedName>
        <fullName evidence="7">CASP-like protein</fullName>
    </recommendedName>
</protein>
<accession>A0A803LVE4</accession>
<keyword evidence="5 7" id="KW-1133">Transmembrane helix</keyword>
<dbReference type="Pfam" id="PF03151">
    <property type="entry name" value="TPT"/>
    <property type="match status" value="1"/>
</dbReference>
<proteinExistence type="inferred from homology"/>
<dbReference type="AlphaFoldDB" id="A0A803LVE4"/>
<evidence type="ECO:0000256" key="2">
    <source>
        <dbReference type="ARBA" id="ARBA00007651"/>
    </source>
</evidence>
<dbReference type="Pfam" id="PF04535">
    <property type="entry name" value="CASP_dom"/>
    <property type="match status" value="1"/>
</dbReference>
<sequence length="474" mass="52803">MEPSREVNEEAEASEKEVEDDRVEEASKEPPPKPLAPYVPKIPFPQRAGFWSAMASNVTNQSRNVLSKKVMVKKEHHIFVIIEEKQRSVITGLEINLKASKYEELQLAEEISSLKEQLQRATLLQVEVLSLKTSLSEARFENERVKASFHLLCKDHEDMKTEKDSLVEKINGMQQSLLELDNYQRSKIALEEKILRLEGDLAAKEALCAQDAELKFELGKLKRENAELQRKIQHLEQDLEGYLNRVPVHQEPQQLKTPVMHDQLNSLGNADLGRQGNMAEKILPKGGVVTADDESGRTTSMRTAETLFRLLPMGLCVAALIVMLKDSQTSDFGSLSYTNLGAFKYLVHANGICAGYSLLSAVVTAVPRPPTMSRAWTFFLLDQLLTYIILAAGAVSTEVVYLAYKGDTAITWSAACGTFGGFCHKATVSVSITFVVMLCYAALSLISSYRLFSRFDPPTTHSGNKAAEMDVFHT</sequence>
<dbReference type="NCBIfam" id="TIGR01569">
    <property type="entry name" value="A_tha_TIGR01569"/>
    <property type="match status" value="1"/>
</dbReference>
<reference evidence="12" key="2">
    <citation type="submission" date="2021-03" db="UniProtKB">
        <authorList>
            <consortium name="EnsemblPlants"/>
        </authorList>
    </citation>
    <scope>IDENTIFICATION</scope>
</reference>
<reference evidence="12" key="1">
    <citation type="journal article" date="2017" name="Nature">
        <title>The genome of Chenopodium quinoa.</title>
        <authorList>
            <person name="Jarvis D.E."/>
            <person name="Ho Y.S."/>
            <person name="Lightfoot D.J."/>
            <person name="Schmoeckel S.M."/>
            <person name="Li B."/>
            <person name="Borm T.J.A."/>
            <person name="Ohyanagi H."/>
            <person name="Mineta K."/>
            <person name="Michell C.T."/>
            <person name="Saber N."/>
            <person name="Kharbatia N.M."/>
            <person name="Rupper R.R."/>
            <person name="Sharp A.R."/>
            <person name="Dally N."/>
            <person name="Boughton B.A."/>
            <person name="Woo Y.H."/>
            <person name="Gao G."/>
            <person name="Schijlen E.G.W.M."/>
            <person name="Guo X."/>
            <person name="Momin A.A."/>
            <person name="Negrao S."/>
            <person name="Al-Babili S."/>
            <person name="Gehring C."/>
            <person name="Roessner U."/>
            <person name="Jung C."/>
            <person name="Murphy K."/>
            <person name="Arold S.T."/>
            <person name="Gojobori T."/>
            <person name="van der Linden C.G."/>
            <person name="van Loo E.N."/>
            <person name="Jellen E.N."/>
            <person name="Maughan P.J."/>
            <person name="Tester M."/>
        </authorList>
    </citation>
    <scope>NUCLEOTIDE SEQUENCE [LARGE SCALE GENOMIC DNA]</scope>
    <source>
        <strain evidence="12">cv. PI 614886</strain>
    </source>
</reference>
<dbReference type="Proteomes" id="UP000596660">
    <property type="component" value="Unplaced"/>
</dbReference>
<keyword evidence="3 7" id="KW-1003">Cell membrane</keyword>
<comment type="similarity">
    <text evidence="2 7">Belongs to the Casparian strip membrane proteins (CASP) family.</text>
</comment>
<feature type="transmembrane region" description="Helical" evidence="7">
    <location>
        <begin position="307"/>
        <end position="325"/>
    </location>
</feature>
<evidence type="ECO:0000256" key="6">
    <source>
        <dbReference type="ARBA" id="ARBA00023136"/>
    </source>
</evidence>
<evidence type="ECO:0000259" key="11">
    <source>
        <dbReference type="Pfam" id="PF04535"/>
    </source>
</evidence>
<comment type="subcellular location">
    <subcellularLocation>
        <location evidence="1 7">Cell membrane</location>
        <topology evidence="1 7">Multi-pass membrane protein</topology>
    </subcellularLocation>
</comment>
<feature type="domain" description="Casparian strip membrane protein" evidence="11">
    <location>
        <begin position="299"/>
        <end position="439"/>
    </location>
</feature>
<dbReference type="PANTHER" id="PTHR47270:SF3">
    <property type="entry name" value="HYPOTETICAL PROTEIN"/>
    <property type="match status" value="1"/>
</dbReference>
<evidence type="ECO:0000256" key="1">
    <source>
        <dbReference type="ARBA" id="ARBA00004651"/>
    </source>
</evidence>
<dbReference type="InterPro" id="IPR006702">
    <property type="entry name" value="CASP_dom"/>
</dbReference>
<evidence type="ECO:0000313" key="12">
    <source>
        <dbReference type="EnsemblPlants" id="AUR62019445-RA:cds"/>
    </source>
</evidence>
<keyword evidence="6 7" id="KW-0472">Membrane</keyword>
<feature type="transmembrane region" description="Helical" evidence="7">
    <location>
        <begin position="378"/>
        <end position="404"/>
    </location>
</feature>